<dbReference type="PROSITE" id="PS01156">
    <property type="entry name" value="TONB_DEPENDENT_REC_2"/>
    <property type="match status" value="1"/>
</dbReference>
<dbReference type="EMBL" id="SRLH01000003">
    <property type="protein sequence ID" value="TGD58758.1"/>
    <property type="molecule type" value="Genomic_DNA"/>
</dbReference>
<dbReference type="InterPro" id="IPR012910">
    <property type="entry name" value="Plug_dom"/>
</dbReference>
<accession>A0A4Z0L917</accession>
<dbReference type="Gene3D" id="2.40.170.20">
    <property type="entry name" value="TonB-dependent receptor, beta-barrel domain"/>
    <property type="match status" value="1"/>
</dbReference>
<feature type="domain" description="TonB-dependent receptor plug" evidence="14">
    <location>
        <begin position="118"/>
        <end position="227"/>
    </location>
</feature>
<evidence type="ECO:0000256" key="5">
    <source>
        <dbReference type="ARBA" id="ARBA00022729"/>
    </source>
</evidence>
<feature type="signal peptide" evidence="12">
    <location>
        <begin position="1"/>
        <end position="21"/>
    </location>
</feature>
<evidence type="ECO:0000259" key="14">
    <source>
        <dbReference type="Pfam" id="PF07715"/>
    </source>
</evidence>
<dbReference type="Proteomes" id="UP000297407">
    <property type="component" value="Unassembled WGS sequence"/>
</dbReference>
<dbReference type="InterPro" id="IPR008969">
    <property type="entry name" value="CarboxyPept-like_regulatory"/>
</dbReference>
<feature type="domain" description="TonB-dependent receptor-like beta-barrel" evidence="13">
    <location>
        <begin position="317"/>
        <end position="866"/>
    </location>
</feature>
<evidence type="ECO:0000256" key="9">
    <source>
        <dbReference type="ARBA" id="ARBA00023237"/>
    </source>
</evidence>
<evidence type="ECO:0000256" key="8">
    <source>
        <dbReference type="ARBA" id="ARBA00023170"/>
    </source>
</evidence>
<dbReference type="PANTHER" id="PTHR30069">
    <property type="entry name" value="TONB-DEPENDENT OUTER MEMBRANE RECEPTOR"/>
    <property type="match status" value="1"/>
</dbReference>
<dbReference type="SUPFAM" id="SSF49464">
    <property type="entry name" value="Carboxypeptidase regulatory domain-like"/>
    <property type="match status" value="1"/>
</dbReference>
<dbReference type="Pfam" id="PF00593">
    <property type="entry name" value="TonB_dep_Rec_b-barrel"/>
    <property type="match status" value="1"/>
</dbReference>
<gene>
    <name evidence="15" type="ORF">E4635_06180</name>
</gene>
<evidence type="ECO:0000256" key="11">
    <source>
        <dbReference type="RuleBase" id="RU003357"/>
    </source>
</evidence>
<comment type="similarity">
    <text evidence="10 11">Belongs to the TonB-dependent receptor family.</text>
</comment>
<dbReference type="GO" id="GO:0044718">
    <property type="term" value="P:siderophore transmembrane transport"/>
    <property type="evidence" value="ECO:0007669"/>
    <property type="project" value="TreeGrafter"/>
</dbReference>
<evidence type="ECO:0000256" key="6">
    <source>
        <dbReference type="ARBA" id="ARBA00023077"/>
    </source>
</evidence>
<keyword evidence="7 10" id="KW-0472">Membrane</keyword>
<keyword evidence="8 15" id="KW-0675">Receptor</keyword>
<dbReference type="InterPro" id="IPR010917">
    <property type="entry name" value="TonB_rcpt_CS"/>
</dbReference>
<dbReference type="InterPro" id="IPR037066">
    <property type="entry name" value="Plug_dom_sf"/>
</dbReference>
<evidence type="ECO:0000256" key="4">
    <source>
        <dbReference type="ARBA" id="ARBA00022692"/>
    </source>
</evidence>
<proteinExistence type="inferred from homology"/>
<dbReference type="GO" id="GO:0009279">
    <property type="term" value="C:cell outer membrane"/>
    <property type="evidence" value="ECO:0007669"/>
    <property type="project" value="UniProtKB-SubCell"/>
</dbReference>
<evidence type="ECO:0000313" key="16">
    <source>
        <dbReference type="Proteomes" id="UP000297407"/>
    </source>
</evidence>
<name>A0A4Z0L917_9FLAO</name>
<dbReference type="SUPFAM" id="SSF56935">
    <property type="entry name" value="Porins"/>
    <property type="match status" value="1"/>
</dbReference>
<reference evidence="15 16" key="1">
    <citation type="submission" date="2019-04" db="EMBL/GenBank/DDBJ databases">
        <title>Flavobacterium sp. strain DS2-A Genome sequencing and assembly.</title>
        <authorList>
            <person name="Kim I."/>
        </authorList>
    </citation>
    <scope>NUCLEOTIDE SEQUENCE [LARGE SCALE GENOMIC DNA]</scope>
    <source>
        <strain evidence="15 16">DS2-A</strain>
    </source>
</reference>
<comment type="subcellular location">
    <subcellularLocation>
        <location evidence="1 10">Cell outer membrane</location>
        <topology evidence="1 10">Multi-pass membrane protein</topology>
    </subcellularLocation>
</comment>
<dbReference type="Gene3D" id="2.60.40.1120">
    <property type="entry name" value="Carboxypeptidase-like, regulatory domain"/>
    <property type="match status" value="1"/>
</dbReference>
<keyword evidence="5 12" id="KW-0732">Signal</keyword>
<evidence type="ECO:0000256" key="7">
    <source>
        <dbReference type="ARBA" id="ARBA00023136"/>
    </source>
</evidence>
<dbReference type="InterPro" id="IPR000531">
    <property type="entry name" value="Beta-barrel_TonB"/>
</dbReference>
<keyword evidence="16" id="KW-1185">Reference proteome</keyword>
<evidence type="ECO:0000313" key="15">
    <source>
        <dbReference type="EMBL" id="TGD58758.1"/>
    </source>
</evidence>
<dbReference type="PANTHER" id="PTHR30069:SF29">
    <property type="entry name" value="HEMOGLOBIN AND HEMOGLOBIN-HAPTOGLOBIN-BINDING PROTEIN 1-RELATED"/>
    <property type="match status" value="1"/>
</dbReference>
<dbReference type="AlphaFoldDB" id="A0A4Z0L917"/>
<evidence type="ECO:0000256" key="12">
    <source>
        <dbReference type="SAM" id="SignalP"/>
    </source>
</evidence>
<keyword evidence="3 10" id="KW-1134">Transmembrane beta strand</keyword>
<evidence type="ECO:0000256" key="10">
    <source>
        <dbReference type="PROSITE-ProRule" id="PRU01360"/>
    </source>
</evidence>
<dbReference type="Pfam" id="PF13715">
    <property type="entry name" value="CarbopepD_reg_2"/>
    <property type="match status" value="1"/>
</dbReference>
<dbReference type="InterPro" id="IPR036942">
    <property type="entry name" value="Beta-barrel_TonB_sf"/>
</dbReference>
<dbReference type="PROSITE" id="PS52016">
    <property type="entry name" value="TONB_DEPENDENT_REC_3"/>
    <property type="match status" value="1"/>
</dbReference>
<sequence>MKNWFLVTFFFLALSSGFAQGKITGMIFDDKGALPGANVVIEGTSVGTTSDFDGSFTLNTTAANGKVVISFLGFKTAKVEFSVASGKTVDLGTIVLKSDDNVLGEVVVTSTVIDIAKDRKTPVASSTIKATEIREKLGSQEFPEILANTPSVYVTKQGGGFGDSRINIRGFSQANVAVMINGVPVNDMENGAVFWSNWAGLSDVTSAMQVQRGLGSSKLAISSVGGTINVITRTSDIKQGGSISATMGNDDFIKTVASYSTGKMKNGFSASVLLSNTAGDGYVNGTKFQGQNYFIGLGYQFNEKHDLQFTFTGAPQWHNQRSFANHLGTYLKFGQGGEPNIKYNSDWGYLNGEEFSWARNYYHKPVASLNYDFKINDRMKLSSVVYGSWGRGGGTASGGKSPFSYKTASGTVPFNDFVDFNSGTYNSATGQTVAPFITGPQVAPNANGEYVTSRSVGFTRVANVNSHDWYGAVINLNTKLTDKLTLDFGIDARTYTGYHFRVVSDRLGADAYNANLATGTGGSYVANDINNPVQTFYQSYDATPSFNPFSNVKDLEKIEFNNNGLVRWYGAFSQLEYSTEKLSAFIQGAISQQGFKKEDAYTYLLSDPLHETGYENILGGNVKGGANYNINEQHNVFANAGYYSKQPFFNAVYPNRRSIVNGNLVNEKILGFEAGYGFRSAKFNASVNGYYTNWKDRYQRANDAAADNVGGYYDFTGITEIHSGVEVELNAKPLPKLGLNAMVSVGDWKYSGNSKSNRYDINNQSLDGGTSPTLYLNNIKVGDVAQTTASIGANYEVVRNLKVDANYRYSDKLYASISPDKFGTEVNKGTLELPSYGLMDAGISFKINTTKDSKDYFTMRFNVNNVLNEVYMSESRTNQFIATENEFNTGTGDGKGVLINGAIVANTNLKGTGNGQYPTYQDYLNRGTYDGIDVRNQVFFGFGRTWNFTFSYNF</sequence>
<organism evidence="15 16">
    <name type="scientific">Flavobacterium humi</name>
    <dbReference type="NCBI Taxonomy" id="2562683"/>
    <lineage>
        <taxon>Bacteria</taxon>
        <taxon>Pseudomonadati</taxon>
        <taxon>Bacteroidota</taxon>
        <taxon>Flavobacteriia</taxon>
        <taxon>Flavobacteriales</taxon>
        <taxon>Flavobacteriaceae</taxon>
        <taxon>Flavobacterium</taxon>
    </lineage>
</organism>
<evidence type="ECO:0000259" key="13">
    <source>
        <dbReference type="Pfam" id="PF00593"/>
    </source>
</evidence>
<evidence type="ECO:0000256" key="3">
    <source>
        <dbReference type="ARBA" id="ARBA00022452"/>
    </source>
</evidence>
<dbReference type="Pfam" id="PF07715">
    <property type="entry name" value="Plug"/>
    <property type="match status" value="1"/>
</dbReference>
<dbReference type="Gene3D" id="2.170.130.10">
    <property type="entry name" value="TonB-dependent receptor, plug domain"/>
    <property type="match status" value="1"/>
</dbReference>
<comment type="caution">
    <text evidence="15">The sequence shown here is derived from an EMBL/GenBank/DDBJ whole genome shotgun (WGS) entry which is preliminary data.</text>
</comment>
<dbReference type="InterPro" id="IPR039426">
    <property type="entry name" value="TonB-dep_rcpt-like"/>
</dbReference>
<keyword evidence="4 10" id="KW-0812">Transmembrane</keyword>
<dbReference type="GO" id="GO:0015344">
    <property type="term" value="F:siderophore uptake transmembrane transporter activity"/>
    <property type="evidence" value="ECO:0007669"/>
    <property type="project" value="TreeGrafter"/>
</dbReference>
<dbReference type="OrthoDB" id="9761152at2"/>
<evidence type="ECO:0000256" key="2">
    <source>
        <dbReference type="ARBA" id="ARBA00022448"/>
    </source>
</evidence>
<feature type="chain" id="PRO_5021422427" evidence="12">
    <location>
        <begin position="22"/>
        <end position="954"/>
    </location>
</feature>
<protein>
    <submittedName>
        <fullName evidence="15">TonB-dependent receptor</fullName>
    </submittedName>
</protein>
<keyword evidence="6 11" id="KW-0798">TonB box</keyword>
<evidence type="ECO:0000256" key="1">
    <source>
        <dbReference type="ARBA" id="ARBA00004571"/>
    </source>
</evidence>
<keyword evidence="2 10" id="KW-0813">Transport</keyword>
<keyword evidence="9 10" id="KW-0998">Cell outer membrane</keyword>